<dbReference type="Proteomes" id="UP000250241">
    <property type="component" value="Chromosome"/>
</dbReference>
<dbReference type="EMBL" id="AP017895">
    <property type="protein sequence ID" value="BAV88644.1"/>
    <property type="molecule type" value="Genomic_DNA"/>
</dbReference>
<organism evidence="1 2">
    <name type="scientific">Rothia aeria</name>
    <dbReference type="NCBI Taxonomy" id="172042"/>
    <lineage>
        <taxon>Bacteria</taxon>
        <taxon>Bacillati</taxon>
        <taxon>Actinomycetota</taxon>
        <taxon>Actinomycetes</taxon>
        <taxon>Micrococcales</taxon>
        <taxon>Micrococcaceae</taxon>
        <taxon>Rothia</taxon>
    </lineage>
</organism>
<accession>A0A2Z5R279</accession>
<dbReference type="AlphaFoldDB" id="A0A2Z5R279"/>
<keyword evidence="2" id="KW-1185">Reference proteome</keyword>
<dbReference type="KEGG" id="raj:RA11412_2345"/>
<reference evidence="1 2" key="1">
    <citation type="submission" date="2016-10" db="EMBL/GenBank/DDBJ databases">
        <title>Genome sequence of Rothia aeria strain JCM11412.</title>
        <authorList>
            <person name="Nambu T."/>
        </authorList>
    </citation>
    <scope>NUCLEOTIDE SEQUENCE [LARGE SCALE GENOMIC DNA]</scope>
    <source>
        <strain evidence="1 2">JCM 11412</strain>
    </source>
</reference>
<name>A0A2Z5R279_9MICC</name>
<dbReference type="RefSeq" id="WP_128087966.1">
    <property type="nucleotide sequence ID" value="NZ_CBDEQU010000003.1"/>
</dbReference>
<evidence type="ECO:0000313" key="1">
    <source>
        <dbReference type="EMBL" id="BAV88644.1"/>
    </source>
</evidence>
<proteinExistence type="predicted"/>
<protein>
    <submittedName>
        <fullName evidence="1">Uncharacterized protein</fullName>
    </submittedName>
</protein>
<gene>
    <name evidence="1" type="ORF">RA11412_2345</name>
</gene>
<evidence type="ECO:0000313" key="2">
    <source>
        <dbReference type="Proteomes" id="UP000250241"/>
    </source>
</evidence>
<sequence length="229" mass="26334">MLEALGHYNYLGTGILTAIIVLHFVYLLIRNQREKTTAPWRARTPLWLCAIIEAVLWVIGSFIVGVGLMIMDPTKRIGTGVTMIGFIPIGFVALVTLITLWALTIPYHEITSNAVVVRNFFGFKQSLELSEIGGYLYTRTLRSSHSDNGTTRYHLEDRLEIQTKEGKRFMGVRIYRSPTKNYLGPLMMVRAEEGRWLDVKNPMDRQLMKHMTRRGTLEYLLENSYRGDF</sequence>
<dbReference type="GeneID" id="93862615"/>